<feature type="compositionally biased region" description="Polar residues" evidence="1">
    <location>
        <begin position="354"/>
        <end position="366"/>
    </location>
</feature>
<dbReference type="PANTHER" id="PTHR16489">
    <property type="entry name" value="GH11727P"/>
    <property type="match status" value="1"/>
</dbReference>
<dbReference type="EMBL" id="LR789229">
    <property type="protein sequence ID" value="CAB3265091.1"/>
    <property type="molecule type" value="mRNA"/>
</dbReference>
<dbReference type="GO" id="GO:0019888">
    <property type="term" value="F:protein phosphatase regulator activity"/>
    <property type="evidence" value="ECO:0007669"/>
    <property type="project" value="TreeGrafter"/>
</dbReference>
<sequence length="585" mass="66541">MSDGSMPKWLMNWISPTNLTKTDNRLVDSSSPRTVLHRFASKPLDIKENSVKERITSCYRLNNSVAVKTFLPLQRLDSTGNHDTDIQPRFSYPPYKSIDCRMGNKLQAQVREQIVQPRKVLLNQSACSTTVLQDTEEYFLRRIFNTFSGTITKVAQRFASLPTNLDKSEDFVDNMPEHSRNYLLCRDAASSLPPVSAAICGLNRQRINYDTQETLLVSNVESVFHLHPQKHHQPSKQVSGESEIHLMSEECFNEVQSFNKVNPKTAFDSETESMCNKVYQSTEELSDVDWSDSDSESSVYDSESGMDSTSDFETEETCKQGSFSLPTSDTDSDDLCPWDKITSHRNPWTCSKTKKLGSSSSFTTQDPETEDSKSKLDQDLLSQDNASDSGFVEADIGCDLSVPITVERPVCSNAHISFILGCDDNESDDDFSEGDQNWNSPLSSPKAVSVATNQQSNQFESPCKIWEYFEHIHQPLTKLVCGTSNSIREKLGETEKIEIKQKRETSTVPPRTPTKVHFSDKVVVHPMVAWSFAYKQARKGKWECYARDRDRFHTRTADTRKKIAWCFSDDHRKQVWQSRFQSTML</sequence>
<dbReference type="PANTHER" id="PTHR16489:SF12">
    <property type="entry name" value="GH11727P"/>
    <property type="match status" value="1"/>
</dbReference>
<accession>A0A6F9DPI0</accession>
<feature type="region of interest" description="Disordered" evidence="1">
    <location>
        <begin position="286"/>
        <end position="331"/>
    </location>
</feature>
<evidence type="ECO:0000256" key="1">
    <source>
        <dbReference type="SAM" id="MobiDB-lite"/>
    </source>
</evidence>
<dbReference type="GO" id="GO:0000164">
    <property type="term" value="C:protein phosphatase type 1 complex"/>
    <property type="evidence" value="ECO:0007669"/>
    <property type="project" value="TreeGrafter"/>
</dbReference>
<name>A0A6F9DPI0_9ASCI</name>
<dbReference type="GO" id="GO:0005783">
    <property type="term" value="C:endoplasmic reticulum"/>
    <property type="evidence" value="ECO:0007669"/>
    <property type="project" value="TreeGrafter"/>
</dbReference>
<feature type="region of interest" description="Disordered" evidence="1">
    <location>
        <begin position="354"/>
        <end position="378"/>
    </location>
</feature>
<proteinExistence type="evidence at transcript level"/>
<protein>
    <submittedName>
        <fullName evidence="2">Protein phosphatase 1 regulatory subunit 15A-like</fullName>
    </submittedName>
</protein>
<evidence type="ECO:0000313" key="2">
    <source>
        <dbReference type="EMBL" id="CAB3265091.1"/>
    </source>
</evidence>
<gene>
    <name evidence="2" type="primary">Ppp1r15a</name>
</gene>
<organism evidence="2">
    <name type="scientific">Phallusia mammillata</name>
    <dbReference type="NCBI Taxonomy" id="59560"/>
    <lineage>
        <taxon>Eukaryota</taxon>
        <taxon>Metazoa</taxon>
        <taxon>Chordata</taxon>
        <taxon>Tunicata</taxon>
        <taxon>Ascidiacea</taxon>
        <taxon>Phlebobranchia</taxon>
        <taxon>Ascidiidae</taxon>
        <taxon>Phallusia</taxon>
    </lineage>
</organism>
<reference evidence="2" key="1">
    <citation type="submission" date="2020-04" db="EMBL/GenBank/DDBJ databases">
        <authorList>
            <person name="Neveu A P."/>
        </authorList>
    </citation>
    <scope>NUCLEOTIDE SEQUENCE</scope>
    <source>
        <tissue evidence="2">Whole embryo</tissue>
    </source>
</reference>
<feature type="compositionally biased region" description="Acidic residues" evidence="1">
    <location>
        <begin position="286"/>
        <end position="295"/>
    </location>
</feature>
<dbReference type="GO" id="GO:0034976">
    <property type="term" value="P:response to endoplasmic reticulum stress"/>
    <property type="evidence" value="ECO:0007669"/>
    <property type="project" value="TreeGrafter"/>
</dbReference>
<dbReference type="AlphaFoldDB" id="A0A6F9DPI0"/>
<dbReference type="InterPro" id="IPR051254">
    <property type="entry name" value="PPP1R15"/>
</dbReference>